<dbReference type="InterPro" id="IPR016032">
    <property type="entry name" value="Sig_transdc_resp-reg_C-effctor"/>
</dbReference>
<dbReference type="Pfam" id="PF03472">
    <property type="entry name" value="Autoind_bind"/>
    <property type="match status" value="1"/>
</dbReference>
<evidence type="ECO:0000259" key="4">
    <source>
        <dbReference type="SMART" id="SM00421"/>
    </source>
</evidence>
<keyword evidence="2" id="KW-0238">DNA-binding</keyword>
<dbReference type="SMART" id="SM00421">
    <property type="entry name" value="HTH_LUXR"/>
    <property type="match status" value="1"/>
</dbReference>
<name>A0A3P3DPC2_9RHOB</name>
<evidence type="ECO:0000256" key="1">
    <source>
        <dbReference type="ARBA" id="ARBA00023015"/>
    </source>
</evidence>
<dbReference type="InterPro" id="IPR036388">
    <property type="entry name" value="WH-like_DNA-bd_sf"/>
</dbReference>
<dbReference type="Proteomes" id="UP000282125">
    <property type="component" value="Unassembled WGS sequence"/>
</dbReference>
<dbReference type="RefSeq" id="WP_124964953.1">
    <property type="nucleotide sequence ID" value="NZ_RRAZ01000013.1"/>
</dbReference>
<organism evidence="5 6">
    <name type="scientific">Falsigemmobacter faecalis</name>
    <dbReference type="NCBI Taxonomy" id="2488730"/>
    <lineage>
        <taxon>Bacteria</taxon>
        <taxon>Pseudomonadati</taxon>
        <taxon>Pseudomonadota</taxon>
        <taxon>Alphaproteobacteria</taxon>
        <taxon>Rhodobacterales</taxon>
        <taxon>Paracoccaceae</taxon>
        <taxon>Falsigemmobacter</taxon>
    </lineage>
</organism>
<accession>A0A3P3DPC2</accession>
<proteinExistence type="predicted"/>
<dbReference type="Gene3D" id="3.30.450.80">
    <property type="entry name" value="Transcription factor LuxR-like, autoinducer-binding domain"/>
    <property type="match status" value="1"/>
</dbReference>
<keyword evidence="3" id="KW-0804">Transcription</keyword>
<sequence length="226" mass="25837">MNFTMTERAVEKRFPNFDLWDRRVRKLGSHGYTITINIQVPDADLIYSTYNPTWLEYYKLNVFVLRDPVFHWGLLGEGATRWSEINLGELVNSPYTNRVFEMAREFGMNYGGVATARSTYGYKGRCYLSVARHDRELTDVELQELSDLLAEAIAGYRDTRGMGSTEIEVVQLLADGYTQEEIAQILGLSRAGVRKRIERARIAMNATNSLHMIAIAVERRLVRVSG</sequence>
<dbReference type="GO" id="GO:0016987">
    <property type="term" value="F:sigma factor activity"/>
    <property type="evidence" value="ECO:0007669"/>
    <property type="project" value="InterPro"/>
</dbReference>
<evidence type="ECO:0000313" key="6">
    <source>
        <dbReference type="Proteomes" id="UP000282125"/>
    </source>
</evidence>
<dbReference type="SUPFAM" id="SSF46894">
    <property type="entry name" value="C-terminal effector domain of the bipartite response regulators"/>
    <property type="match status" value="1"/>
</dbReference>
<dbReference type="InterPro" id="IPR000792">
    <property type="entry name" value="Tscrpt_reg_LuxR_C"/>
</dbReference>
<dbReference type="Gene3D" id="1.10.10.10">
    <property type="entry name" value="Winged helix-like DNA-binding domain superfamily/Winged helix DNA-binding domain"/>
    <property type="match status" value="1"/>
</dbReference>
<evidence type="ECO:0000313" key="5">
    <source>
        <dbReference type="EMBL" id="RRH74498.1"/>
    </source>
</evidence>
<dbReference type="InterPro" id="IPR013249">
    <property type="entry name" value="RNA_pol_sigma70_r4_t2"/>
</dbReference>
<dbReference type="GO" id="GO:0003677">
    <property type="term" value="F:DNA binding"/>
    <property type="evidence" value="ECO:0007669"/>
    <property type="project" value="UniProtKB-KW"/>
</dbReference>
<dbReference type="SUPFAM" id="SSF75516">
    <property type="entry name" value="Pheromone-binding domain of LuxR-like quorum-sensing transcription factors"/>
    <property type="match status" value="1"/>
</dbReference>
<evidence type="ECO:0000256" key="3">
    <source>
        <dbReference type="ARBA" id="ARBA00023163"/>
    </source>
</evidence>
<comment type="caution">
    <text evidence="5">The sequence shown here is derived from an EMBL/GenBank/DDBJ whole genome shotgun (WGS) entry which is preliminary data.</text>
</comment>
<gene>
    <name evidence="5" type="ORF">EG244_10460</name>
</gene>
<dbReference type="InterPro" id="IPR036693">
    <property type="entry name" value="TF_LuxR_autoind-bd_dom_sf"/>
</dbReference>
<feature type="domain" description="HTH luxR-type" evidence="4">
    <location>
        <begin position="159"/>
        <end position="216"/>
    </location>
</feature>
<evidence type="ECO:0000256" key="2">
    <source>
        <dbReference type="ARBA" id="ARBA00023125"/>
    </source>
</evidence>
<keyword evidence="1" id="KW-0805">Transcription regulation</keyword>
<dbReference type="EMBL" id="RRAZ01000013">
    <property type="protein sequence ID" value="RRH74498.1"/>
    <property type="molecule type" value="Genomic_DNA"/>
</dbReference>
<keyword evidence="6" id="KW-1185">Reference proteome</keyword>
<protein>
    <submittedName>
        <fullName evidence="5">LuxR family transcriptional regulator</fullName>
    </submittedName>
</protein>
<dbReference type="AlphaFoldDB" id="A0A3P3DPC2"/>
<reference evidence="5 6" key="1">
    <citation type="submission" date="2018-11" db="EMBL/GenBank/DDBJ databases">
        <title>Gemmobacter sp. nov., YIM 102744-1 draft genome.</title>
        <authorList>
            <person name="Li G."/>
            <person name="Jiang Y."/>
        </authorList>
    </citation>
    <scope>NUCLEOTIDE SEQUENCE [LARGE SCALE GENOMIC DNA]</scope>
    <source>
        <strain evidence="5 6">YIM 102744-1</strain>
    </source>
</reference>
<dbReference type="Pfam" id="PF08281">
    <property type="entry name" value="Sigma70_r4_2"/>
    <property type="match status" value="1"/>
</dbReference>
<dbReference type="GO" id="GO:0006352">
    <property type="term" value="P:DNA-templated transcription initiation"/>
    <property type="evidence" value="ECO:0007669"/>
    <property type="project" value="InterPro"/>
</dbReference>
<dbReference type="InterPro" id="IPR005143">
    <property type="entry name" value="TF_LuxR_autoind-bd_dom"/>
</dbReference>